<gene>
    <name evidence="2" type="ORF">ED236_00545</name>
</gene>
<protein>
    <recommendedName>
        <fullName evidence="4">Porin</fullName>
    </recommendedName>
</protein>
<evidence type="ECO:0000313" key="2">
    <source>
        <dbReference type="EMBL" id="ROH88016.1"/>
    </source>
</evidence>
<feature type="chain" id="PRO_5018078547" description="Porin" evidence="1">
    <location>
        <begin position="28"/>
        <end position="491"/>
    </location>
</feature>
<evidence type="ECO:0000256" key="1">
    <source>
        <dbReference type="SAM" id="SignalP"/>
    </source>
</evidence>
<sequence>MTNFKVRSLLAAVSGALLLSAGGTAMADSTDDIVNALIAKGVLTEEEGALLMRGRQGEKEAAEKKKETAISAGYKDGIVFSSGDGKTSMAINGRIHADYRAFNYDEDDNGSTGLSANGADTFDIRRARLGAKVKFLDYYEAEVVANLSGGSTTMDVAYLNISWFKNAQLRFGQFKMPFSLEQLTSSNNIDFVERSFVDAYVPAKEVGAMMHGAPFTGFTYGVAASTGRGINSAENDVRVDDVDLIGRATINFAEIMGDKNMVLHAGLAAAKGDISKGDAAAAFGGNRSTEARGASFFSAPVVNTPAGADASIDRTRVGLEGAAAYGPFKVQAQYLTSSFDFDTATRGYDVDINTWYAEALWTLTGETHASRYKGGAFGALKPTNNFDPVKFTGGAWELGLRYSKFDASDFNTLGLRAGAGQDAQVGTGASRFSEANSWTMGVKFVANPHVRFMLDFVQTDFENNFGGGVVNVNGKPENDEKALLLRTQFTF</sequence>
<dbReference type="Pfam" id="PF07396">
    <property type="entry name" value="Porin_O_P"/>
    <property type="match status" value="1"/>
</dbReference>
<dbReference type="Proteomes" id="UP000275137">
    <property type="component" value="Unassembled WGS sequence"/>
</dbReference>
<keyword evidence="3" id="KW-1185">Reference proteome</keyword>
<comment type="caution">
    <text evidence="2">The sequence shown here is derived from an EMBL/GenBank/DDBJ whole genome shotgun (WGS) entry which is preliminary data.</text>
</comment>
<organism evidence="2 3">
    <name type="scientific">Pseudomethylobacillus aquaticus</name>
    <dbReference type="NCBI Taxonomy" id="2676064"/>
    <lineage>
        <taxon>Bacteria</taxon>
        <taxon>Pseudomonadati</taxon>
        <taxon>Pseudomonadota</taxon>
        <taxon>Betaproteobacteria</taxon>
        <taxon>Nitrosomonadales</taxon>
        <taxon>Methylophilaceae</taxon>
        <taxon>Pseudomethylobacillus</taxon>
    </lineage>
</organism>
<evidence type="ECO:0008006" key="4">
    <source>
        <dbReference type="Google" id="ProtNLM"/>
    </source>
</evidence>
<proteinExistence type="predicted"/>
<reference evidence="2 3" key="1">
    <citation type="submission" date="2018-10" db="EMBL/GenBank/DDBJ databases">
        <authorList>
            <person name="Chen W.-M."/>
        </authorList>
    </citation>
    <scope>NUCLEOTIDE SEQUENCE [LARGE SCALE GENOMIC DNA]</scope>
    <source>
        <strain evidence="2 3">H-5</strain>
    </source>
</reference>
<keyword evidence="1" id="KW-0732">Signal</keyword>
<dbReference type="AlphaFoldDB" id="A0A3N0V5E6"/>
<dbReference type="InterPro" id="IPR010870">
    <property type="entry name" value="Porin_O/P"/>
</dbReference>
<dbReference type="RefSeq" id="WP_123236010.1">
    <property type="nucleotide sequence ID" value="NZ_RJVP01000001.1"/>
</dbReference>
<dbReference type="InterPro" id="IPR023614">
    <property type="entry name" value="Porin_dom_sf"/>
</dbReference>
<name>A0A3N0V5E6_9PROT</name>
<dbReference type="EMBL" id="RJVP01000001">
    <property type="protein sequence ID" value="ROH88016.1"/>
    <property type="molecule type" value="Genomic_DNA"/>
</dbReference>
<evidence type="ECO:0000313" key="3">
    <source>
        <dbReference type="Proteomes" id="UP000275137"/>
    </source>
</evidence>
<dbReference type="SUPFAM" id="SSF56935">
    <property type="entry name" value="Porins"/>
    <property type="match status" value="1"/>
</dbReference>
<accession>A0A3N0V5E6</accession>
<dbReference type="Gene3D" id="2.40.160.10">
    <property type="entry name" value="Porin"/>
    <property type="match status" value="1"/>
</dbReference>
<feature type="signal peptide" evidence="1">
    <location>
        <begin position="1"/>
        <end position="27"/>
    </location>
</feature>